<dbReference type="SUPFAM" id="SSF74650">
    <property type="entry name" value="Galactose mutarotase-like"/>
    <property type="match status" value="1"/>
</dbReference>
<dbReference type="Gene3D" id="2.60.420.10">
    <property type="entry name" value="Maltose phosphorylase, domain 3"/>
    <property type="match status" value="1"/>
</dbReference>
<keyword evidence="2" id="KW-0328">Glycosyltransferase</keyword>
<keyword evidence="9" id="KW-0378">Hydrolase</keyword>
<dbReference type="InterPro" id="IPR005194">
    <property type="entry name" value="Glyco_hydro_65_C"/>
</dbReference>
<protein>
    <submittedName>
        <fullName evidence="9">Glycosyl hydrolase family 65 protein</fullName>
    </submittedName>
</protein>
<feature type="domain" description="Glycoside hydrolase family 65 C-terminal" evidence="7">
    <location>
        <begin position="680"/>
        <end position="717"/>
    </location>
</feature>
<feature type="active site" description="Proton donor" evidence="4">
    <location>
        <position position="472"/>
    </location>
</feature>
<dbReference type="Gene3D" id="1.50.10.10">
    <property type="match status" value="1"/>
</dbReference>
<dbReference type="GO" id="GO:0005975">
    <property type="term" value="P:carbohydrate metabolic process"/>
    <property type="evidence" value="ECO:0007669"/>
    <property type="project" value="InterPro"/>
</dbReference>
<dbReference type="PIRSF" id="PIRSF036289">
    <property type="entry name" value="Glycosyl_hydrolase_malt_phosph"/>
    <property type="match status" value="1"/>
</dbReference>
<name>A0AAU9E241_9FIRM</name>
<dbReference type="PANTHER" id="PTHR11051:SF8">
    <property type="entry name" value="PROTEIN-GLUCOSYLGALACTOSYLHYDROXYLYSINE GLUCOSIDASE"/>
    <property type="match status" value="1"/>
</dbReference>
<dbReference type="Pfam" id="PF03636">
    <property type="entry name" value="Glyco_hydro_65N"/>
    <property type="match status" value="1"/>
</dbReference>
<dbReference type="InterPro" id="IPR017045">
    <property type="entry name" value="Malt_Pase/Glycosyl_Hdrlase"/>
</dbReference>
<feature type="binding site" evidence="5">
    <location>
        <begin position="584"/>
        <end position="585"/>
    </location>
    <ligand>
        <name>substrate</name>
    </ligand>
</feature>
<organism evidence="9 10">
    <name type="scientific">Helicovermis profundi</name>
    <dbReference type="NCBI Taxonomy" id="3065157"/>
    <lineage>
        <taxon>Bacteria</taxon>
        <taxon>Bacillati</taxon>
        <taxon>Bacillota</taxon>
        <taxon>Clostridia</taxon>
        <taxon>Helicovermis</taxon>
    </lineage>
</organism>
<accession>A0AAU9E241</accession>
<evidence type="ECO:0000259" key="8">
    <source>
        <dbReference type="Pfam" id="PF03636"/>
    </source>
</evidence>
<keyword evidence="10" id="KW-1185">Reference proteome</keyword>
<dbReference type="Proteomes" id="UP001321786">
    <property type="component" value="Chromosome"/>
</dbReference>
<dbReference type="GO" id="GO:0016757">
    <property type="term" value="F:glycosyltransferase activity"/>
    <property type="evidence" value="ECO:0007669"/>
    <property type="project" value="UniProtKB-KW"/>
</dbReference>
<evidence type="ECO:0000256" key="4">
    <source>
        <dbReference type="PIRSR" id="PIRSR036289-50"/>
    </source>
</evidence>
<dbReference type="Gene3D" id="2.70.98.40">
    <property type="entry name" value="Glycoside hydrolase, family 65, N-terminal domain"/>
    <property type="match status" value="1"/>
</dbReference>
<proteinExistence type="inferred from homology"/>
<comment type="similarity">
    <text evidence="1">Belongs to the glycosyl hydrolase 65 family.</text>
</comment>
<dbReference type="AlphaFoldDB" id="A0AAU9E241"/>
<dbReference type="Pfam" id="PF03633">
    <property type="entry name" value="Glyco_hydro_65C"/>
    <property type="match status" value="1"/>
</dbReference>
<evidence type="ECO:0000259" key="6">
    <source>
        <dbReference type="Pfam" id="PF03632"/>
    </source>
</evidence>
<dbReference type="PANTHER" id="PTHR11051">
    <property type="entry name" value="GLYCOSYL HYDROLASE-RELATED"/>
    <property type="match status" value="1"/>
</dbReference>
<sequence>MQVKNNLDNNSLMVNESLLSTSNGYFGVRGNFEEGYRNDYDTIRGTYINGFYETTDITYGEGAFGYPNTSQKIVNVIDGQTIKIYIDGELFNLFDGKVIDFKRKLDIEKGYSLRYIEWISKKGHHLKITIKRLASFTTLELFIIDYEVESVNYSGEIQIESTLNADVKNYSNKSDQRVASGHTKLLHVDKIDKNHGIATISSKTKISNLTIASSMNHNLNMEYTVKENSIIGMVKKNIKASEKISLIKYISFTDSIRHDDCFKESKNVVNVAMKNGEKYYFKDQEEYLNEFWKYSKINIDGEIEEEKAINYNIYQLLSSIGKVKNTNISAKGLSGEGYEGHYFWDTEIYMVPFFTLTNPQLAKRLLKFRYETLESAKIEAEKLGHKKGVKIPWRTISGSECSAYFLSGSAQYHINADVAYSYIQYYLATNDTEFLKEFGLEVLYKTALLWLDVGYFNNEGKFSIDAVTGPDEYTVMVNNNYYTNSLAKYHLKWVCKLSSILEKENISDWNRLKSKIAINENELTNMKNASEKMILLYSDELKINLQDDAFLKRKEWDLENTSEENYPLLLHYHPLYIYRYKVSKQADTILAHFLLDNETDIIMKNSYSYYEKITTHDSSLSPCIFSIMASRIKKIDKAYHYYKMTSKLDIENIKGNTKDGLHIANAGGVYMTIVYGFSGLRIKENGIHLSPIKPKEWTSYTFRINYKNSLVKVTISDKINIETEKEISLIIDKTKYLISGKRSLNYNNF</sequence>
<evidence type="ECO:0000256" key="1">
    <source>
        <dbReference type="ARBA" id="ARBA00006768"/>
    </source>
</evidence>
<evidence type="ECO:0000313" key="10">
    <source>
        <dbReference type="Proteomes" id="UP001321786"/>
    </source>
</evidence>
<dbReference type="RefSeq" id="WP_338536697.1">
    <property type="nucleotide sequence ID" value="NZ_AP028654.1"/>
</dbReference>
<dbReference type="InterPro" id="IPR012341">
    <property type="entry name" value="6hp_glycosidase-like_sf"/>
</dbReference>
<dbReference type="Pfam" id="PF03632">
    <property type="entry name" value="Glyco_hydro_65m"/>
    <property type="match status" value="1"/>
</dbReference>
<dbReference type="GO" id="GO:0030246">
    <property type="term" value="F:carbohydrate binding"/>
    <property type="evidence" value="ECO:0007669"/>
    <property type="project" value="InterPro"/>
</dbReference>
<gene>
    <name evidence="9" type="ORF">HLPR_07040</name>
</gene>
<reference evidence="9 10" key="1">
    <citation type="submission" date="2023-08" db="EMBL/GenBank/DDBJ databases">
        <title>Helicovermis profunda gen. nov., sp. nov., a novel mesophilic, fermentative bacterium within the Bacillota from a deep-sea hydrothermal vent chimney.</title>
        <authorList>
            <person name="Miyazaki U."/>
            <person name="Mizutani D."/>
            <person name="Hashimoto Y."/>
            <person name="Tame A."/>
            <person name="Sawayama S."/>
            <person name="Miyazaki J."/>
            <person name="Takai K."/>
            <person name="Nakagawa S."/>
        </authorList>
    </citation>
    <scope>NUCLEOTIDE SEQUENCE [LARGE SCALE GENOMIC DNA]</scope>
    <source>
        <strain evidence="9 10">S502</strain>
    </source>
</reference>
<evidence type="ECO:0000259" key="7">
    <source>
        <dbReference type="Pfam" id="PF03633"/>
    </source>
</evidence>
<keyword evidence="3" id="KW-0808">Transferase</keyword>
<dbReference type="InterPro" id="IPR005196">
    <property type="entry name" value="Glyco_hydro_65_N"/>
</dbReference>
<dbReference type="InterPro" id="IPR037018">
    <property type="entry name" value="GH65_N"/>
</dbReference>
<dbReference type="GO" id="GO:0004553">
    <property type="term" value="F:hydrolase activity, hydrolyzing O-glycosyl compounds"/>
    <property type="evidence" value="ECO:0007669"/>
    <property type="project" value="TreeGrafter"/>
</dbReference>
<dbReference type="KEGG" id="hprf:HLPR_07040"/>
<feature type="domain" description="Glycoside hydrolase family 65 central catalytic" evidence="6">
    <location>
        <begin position="311"/>
        <end position="670"/>
    </location>
</feature>
<feature type="binding site" evidence="5">
    <location>
        <begin position="344"/>
        <end position="345"/>
    </location>
    <ligand>
        <name>substrate</name>
    </ligand>
</feature>
<dbReference type="InterPro" id="IPR011013">
    <property type="entry name" value="Gal_mutarotase_sf_dom"/>
</dbReference>
<dbReference type="EMBL" id="AP028654">
    <property type="protein sequence ID" value="BEP28373.1"/>
    <property type="molecule type" value="Genomic_DNA"/>
</dbReference>
<dbReference type="InterPro" id="IPR008928">
    <property type="entry name" value="6-hairpin_glycosidase_sf"/>
</dbReference>
<evidence type="ECO:0000313" key="9">
    <source>
        <dbReference type="EMBL" id="BEP28373.1"/>
    </source>
</evidence>
<evidence type="ECO:0000256" key="3">
    <source>
        <dbReference type="ARBA" id="ARBA00022679"/>
    </source>
</evidence>
<feature type="domain" description="Glycoside hydrolase family 65 N-terminal" evidence="8">
    <location>
        <begin position="5"/>
        <end position="254"/>
    </location>
</feature>
<evidence type="ECO:0000256" key="5">
    <source>
        <dbReference type="PIRSR" id="PIRSR036289-51"/>
    </source>
</evidence>
<dbReference type="SUPFAM" id="SSF48208">
    <property type="entry name" value="Six-hairpin glycosidases"/>
    <property type="match status" value="1"/>
</dbReference>
<evidence type="ECO:0000256" key="2">
    <source>
        <dbReference type="ARBA" id="ARBA00022676"/>
    </source>
</evidence>
<dbReference type="InterPro" id="IPR005195">
    <property type="entry name" value="Glyco_hydro_65_M"/>
</dbReference>